<dbReference type="Proteomes" id="UP000199478">
    <property type="component" value="Unassembled WGS sequence"/>
</dbReference>
<protein>
    <submittedName>
        <fullName evidence="1">Uncharacterized protein</fullName>
    </submittedName>
</protein>
<dbReference type="AlphaFoldDB" id="A0A1I6HP04"/>
<name>A0A1I6HP04_9RHOB</name>
<organism evidence="1 2">
    <name type="scientific">Yoonia tamlensis</name>
    <dbReference type="NCBI Taxonomy" id="390270"/>
    <lineage>
        <taxon>Bacteria</taxon>
        <taxon>Pseudomonadati</taxon>
        <taxon>Pseudomonadota</taxon>
        <taxon>Alphaproteobacteria</taxon>
        <taxon>Rhodobacterales</taxon>
        <taxon>Paracoccaceae</taxon>
        <taxon>Yoonia</taxon>
    </lineage>
</organism>
<gene>
    <name evidence="1" type="ORF">SAMN04488005_2895</name>
</gene>
<sequence length="254" mass="26644">MSDFTPKLSMPLILPAQAQKHVTHNEAIERLDLLVQLTLEQSDAVAPPATPNEGESWAVGVGATGDWAGQDGQIASWRGGGWLFVAPVDGWTAWVRDISELQVLDGGVWVTKGAEFVPQNVAMVGINATADATNRLSVSSDATLLNNVGAGHQLKINKAGVGDTGSLLYQSGWSGRAEMGLSGNDDFSIKVSADGANWVAAIGIDGADGRVRINQLLHIAPGAAPGSAQAGDVYFDSTANKLRCHDGTVWQDLF</sequence>
<keyword evidence="2" id="KW-1185">Reference proteome</keyword>
<dbReference type="InterPro" id="IPR021251">
    <property type="entry name" value="DUF2793"/>
</dbReference>
<dbReference type="STRING" id="390270.SAMN04488005_2895"/>
<dbReference type="EMBL" id="FOYP01000002">
    <property type="protein sequence ID" value="SFR56087.1"/>
    <property type="molecule type" value="Genomic_DNA"/>
</dbReference>
<dbReference type="RefSeq" id="WP_090201391.1">
    <property type="nucleotide sequence ID" value="NZ_FOYP01000002.1"/>
</dbReference>
<proteinExistence type="predicted"/>
<evidence type="ECO:0000313" key="2">
    <source>
        <dbReference type="Proteomes" id="UP000199478"/>
    </source>
</evidence>
<accession>A0A1I6HP04</accession>
<dbReference type="OrthoDB" id="564699at2"/>
<dbReference type="Pfam" id="PF10983">
    <property type="entry name" value="DUF2793"/>
    <property type="match status" value="1"/>
</dbReference>
<evidence type="ECO:0000313" key="1">
    <source>
        <dbReference type="EMBL" id="SFR56087.1"/>
    </source>
</evidence>
<reference evidence="2" key="1">
    <citation type="submission" date="2016-10" db="EMBL/GenBank/DDBJ databases">
        <authorList>
            <person name="Varghese N."/>
            <person name="Submissions S."/>
        </authorList>
    </citation>
    <scope>NUCLEOTIDE SEQUENCE [LARGE SCALE GENOMIC DNA]</scope>
    <source>
        <strain evidence="2">DSM 26879</strain>
    </source>
</reference>